<name>A0A4U6ST66_SETVI</name>
<organism evidence="1 2">
    <name type="scientific">Setaria viridis</name>
    <name type="common">Green bristlegrass</name>
    <name type="synonym">Setaria italica subsp. viridis</name>
    <dbReference type="NCBI Taxonomy" id="4556"/>
    <lineage>
        <taxon>Eukaryota</taxon>
        <taxon>Viridiplantae</taxon>
        <taxon>Streptophyta</taxon>
        <taxon>Embryophyta</taxon>
        <taxon>Tracheophyta</taxon>
        <taxon>Spermatophyta</taxon>
        <taxon>Magnoliopsida</taxon>
        <taxon>Liliopsida</taxon>
        <taxon>Poales</taxon>
        <taxon>Poaceae</taxon>
        <taxon>PACMAD clade</taxon>
        <taxon>Panicoideae</taxon>
        <taxon>Panicodae</taxon>
        <taxon>Paniceae</taxon>
        <taxon>Cenchrinae</taxon>
        <taxon>Setaria</taxon>
    </lineage>
</organism>
<gene>
    <name evidence="1" type="ORF">SEVIR_9G072900v2</name>
</gene>
<evidence type="ECO:0000313" key="1">
    <source>
        <dbReference type="EMBL" id="TKV91093.1"/>
    </source>
</evidence>
<proteinExistence type="predicted"/>
<dbReference type="Gramene" id="TKV91093">
    <property type="protein sequence ID" value="TKV91093"/>
    <property type="gene ID" value="SEVIR_9G072900v2"/>
</dbReference>
<protein>
    <submittedName>
        <fullName evidence="1">Uncharacterized protein</fullName>
    </submittedName>
</protein>
<dbReference type="Proteomes" id="UP000298652">
    <property type="component" value="Chromosome 9"/>
</dbReference>
<keyword evidence="2" id="KW-1185">Reference proteome</keyword>
<reference evidence="1" key="1">
    <citation type="submission" date="2019-03" db="EMBL/GenBank/DDBJ databases">
        <title>WGS assembly of Setaria viridis.</title>
        <authorList>
            <person name="Huang P."/>
            <person name="Jenkins J."/>
            <person name="Grimwood J."/>
            <person name="Barry K."/>
            <person name="Healey A."/>
            <person name="Mamidi S."/>
            <person name="Sreedasyam A."/>
            <person name="Shu S."/>
            <person name="Feldman M."/>
            <person name="Wu J."/>
            <person name="Yu Y."/>
            <person name="Chen C."/>
            <person name="Johnson J."/>
            <person name="Rokhsar D."/>
            <person name="Baxter I."/>
            <person name="Schmutz J."/>
            <person name="Brutnell T."/>
            <person name="Kellogg E."/>
        </authorList>
    </citation>
    <scope>NUCLEOTIDE SEQUENCE [LARGE SCALE GENOMIC DNA]</scope>
</reference>
<sequence length="127" mass="13942">MRYFVKHIVGDTSETTLFYVHPSHLSSLISLRCTKLGQGLTAKMQVLPPAAAERTHTLGVLRRFPRARTNSLEPPASSLDCKFATKGLVASCRIELLSSYMAAQARIKHLWVSYLPVASTQPSSSLA</sequence>
<dbReference type="EMBL" id="CM016560">
    <property type="protein sequence ID" value="TKV91093.1"/>
    <property type="molecule type" value="Genomic_DNA"/>
</dbReference>
<evidence type="ECO:0000313" key="2">
    <source>
        <dbReference type="Proteomes" id="UP000298652"/>
    </source>
</evidence>
<accession>A0A4U6ST66</accession>
<dbReference type="AlphaFoldDB" id="A0A4U6ST66"/>